<proteinExistence type="predicted"/>
<sequence length="262" mass="27919">MPTQTLVYALPLPSPFTKKQEFTGQPSNDNQYVIQLTIPTSDKFSNGTTEIHASSGIRKHAKSSIMVWAGVGRVNQSAGSLKGNDKLDEYQTALAEELGEGSGTQEQVQFEGSRKLGDDWACAMPSTLRSNPVASSNLLIGIEADSSDMGAKSGRSRGMAERLGTYFERVHCRDSAKPRNSSGNAITAKRFQSQIFLSLDVPPAMSLLASMGSSEDSSAFRMAPLMGSRGIGGGLPGLDPLGDKLYLGLEKALIAVLEQTLS</sequence>
<dbReference type="EMBL" id="JASBWR010000067">
    <property type="protein sequence ID" value="KAJ9099983.1"/>
    <property type="molecule type" value="Genomic_DNA"/>
</dbReference>
<name>A0ACC2VKR1_9TREE</name>
<comment type="caution">
    <text evidence="1">The sequence shown here is derived from an EMBL/GenBank/DDBJ whole genome shotgun (WGS) entry which is preliminary data.</text>
</comment>
<evidence type="ECO:0000313" key="1">
    <source>
        <dbReference type="EMBL" id="KAJ9099983.1"/>
    </source>
</evidence>
<evidence type="ECO:0000313" key="2">
    <source>
        <dbReference type="Proteomes" id="UP001241377"/>
    </source>
</evidence>
<organism evidence="1 2">
    <name type="scientific">Naganishia cerealis</name>
    <dbReference type="NCBI Taxonomy" id="610337"/>
    <lineage>
        <taxon>Eukaryota</taxon>
        <taxon>Fungi</taxon>
        <taxon>Dikarya</taxon>
        <taxon>Basidiomycota</taxon>
        <taxon>Agaricomycotina</taxon>
        <taxon>Tremellomycetes</taxon>
        <taxon>Filobasidiales</taxon>
        <taxon>Filobasidiaceae</taxon>
        <taxon>Naganishia</taxon>
    </lineage>
</organism>
<reference evidence="1" key="1">
    <citation type="submission" date="2023-04" db="EMBL/GenBank/DDBJ databases">
        <title>Draft Genome sequencing of Naganishia species isolated from polar environments using Oxford Nanopore Technology.</title>
        <authorList>
            <person name="Leo P."/>
            <person name="Venkateswaran K."/>
        </authorList>
    </citation>
    <scope>NUCLEOTIDE SEQUENCE</scope>
    <source>
        <strain evidence="1">MNA-CCFEE 5261</strain>
    </source>
</reference>
<keyword evidence="2" id="KW-1185">Reference proteome</keyword>
<dbReference type="Proteomes" id="UP001241377">
    <property type="component" value="Unassembled WGS sequence"/>
</dbReference>
<gene>
    <name evidence="1" type="ORF">QFC19_005800</name>
</gene>
<accession>A0ACC2VKR1</accession>
<protein>
    <submittedName>
        <fullName evidence="1">Uncharacterized protein</fullName>
    </submittedName>
</protein>